<feature type="domain" description="Uncharacterized protein TP-0789" evidence="1">
    <location>
        <begin position="71"/>
        <end position="251"/>
    </location>
</feature>
<reference evidence="2 3" key="1">
    <citation type="journal article" date="2023" name="Int. J. Syst. Evol. Microbiol.">
        <title>Winogradskyella bathintestinalis sp. nov., isolated from the intestine of the deep-sea loosejaw dragonfish, Malacosteus niger.</title>
        <authorList>
            <person name="Uniacke-Lowe S."/>
            <person name="Johnson C.N."/>
            <person name="Stanton C."/>
            <person name="Hill C."/>
            <person name="Ross P."/>
        </authorList>
    </citation>
    <scope>NUCLEOTIDE SEQUENCE [LARGE SCALE GENOMIC DNA]</scope>
    <source>
        <strain evidence="2 3">APC 3343</strain>
    </source>
</reference>
<evidence type="ECO:0000259" key="1">
    <source>
        <dbReference type="Pfam" id="PF17131"/>
    </source>
</evidence>
<gene>
    <name evidence="2" type="ORF">QMA06_12870</name>
</gene>
<dbReference type="PANTHER" id="PTHR37507:SF2">
    <property type="entry name" value="SPORULATION PROTEIN YDCC"/>
    <property type="match status" value="1"/>
</dbReference>
<keyword evidence="3" id="KW-1185">Reference proteome</keyword>
<sequence length="252" mass="29202">MIKFTHIFTLLLCTSFVVQLTKISQKLTAKEIIEKVDDNMSSDTQITESDMVIHGKRNSRTITSKTYIRGKHDSYTEYLAPAREEGTKMLKLDDRLWIYSPSTDRSIQLSGHMLRQSVMGSDLSYEDMMEDRELTDIYNAEIVSEEEIDGRNTWKLELIAKVNDASYHKRMIWVDTERFVPLKEELFAKSGQLLKETIMSNITKIDGRWYPKKMNYKDMLKSGKGTDFIVKSIEFNAEIAAHIFTKGSLRKS</sequence>
<dbReference type="EMBL" id="JASDDK010000005">
    <property type="protein sequence ID" value="MDN3493610.1"/>
    <property type="molecule type" value="Genomic_DNA"/>
</dbReference>
<dbReference type="Gene3D" id="2.50.20.10">
    <property type="entry name" value="Lipoprotein localisation LolA/LolB/LppX"/>
    <property type="match status" value="1"/>
</dbReference>
<organism evidence="2 3">
    <name type="scientific">Winogradskyella bathintestinalis</name>
    <dbReference type="NCBI Taxonomy" id="3035208"/>
    <lineage>
        <taxon>Bacteria</taxon>
        <taxon>Pseudomonadati</taxon>
        <taxon>Bacteroidota</taxon>
        <taxon>Flavobacteriia</taxon>
        <taxon>Flavobacteriales</taxon>
        <taxon>Flavobacteriaceae</taxon>
        <taxon>Winogradskyella</taxon>
    </lineage>
</organism>
<dbReference type="Pfam" id="PF17131">
    <property type="entry name" value="LolA_like"/>
    <property type="match status" value="1"/>
</dbReference>
<keyword evidence="2" id="KW-0449">Lipoprotein</keyword>
<dbReference type="PANTHER" id="PTHR37507">
    <property type="entry name" value="SPORULATION PROTEIN YDCC"/>
    <property type="match status" value="1"/>
</dbReference>
<dbReference type="InterPro" id="IPR052944">
    <property type="entry name" value="Sporulation_related"/>
</dbReference>
<dbReference type="CDD" id="cd16329">
    <property type="entry name" value="LolA_like"/>
    <property type="match status" value="1"/>
</dbReference>
<dbReference type="InterPro" id="IPR033399">
    <property type="entry name" value="TP_0789-like"/>
</dbReference>
<evidence type="ECO:0000313" key="2">
    <source>
        <dbReference type="EMBL" id="MDN3493610.1"/>
    </source>
</evidence>
<name>A0ABT7ZX73_9FLAO</name>
<dbReference type="Proteomes" id="UP001231197">
    <property type="component" value="Unassembled WGS sequence"/>
</dbReference>
<evidence type="ECO:0000313" key="3">
    <source>
        <dbReference type="Proteomes" id="UP001231197"/>
    </source>
</evidence>
<accession>A0ABT7ZX73</accession>
<protein>
    <submittedName>
        <fullName evidence="2">Outer membrane lipoprotein-sorting protein</fullName>
    </submittedName>
</protein>
<dbReference type="RefSeq" id="WP_290207280.1">
    <property type="nucleotide sequence ID" value="NZ_JASDDK010000005.1"/>
</dbReference>
<comment type="caution">
    <text evidence="2">The sequence shown here is derived from an EMBL/GenBank/DDBJ whole genome shotgun (WGS) entry which is preliminary data.</text>
</comment>
<proteinExistence type="predicted"/>